<dbReference type="HOGENOM" id="CLU_1387570_0_0_2"/>
<accession>U1NJ99</accession>
<dbReference type="AlphaFoldDB" id="U1NJ99"/>
<name>U1NJ99_9EURY</name>
<proteinExistence type="predicted"/>
<dbReference type="Proteomes" id="UP000030710">
    <property type="component" value="Unassembled WGS sequence"/>
</dbReference>
<reference evidence="1 2" key="1">
    <citation type="journal article" date="2013" name="PLoS ONE">
        <title>Assembly-driven community genomics of a hypersaline microbial ecosystem.</title>
        <authorList>
            <person name="Podell S."/>
            <person name="Ugalde J.A."/>
            <person name="Narasingarao P."/>
            <person name="Banfield J.F."/>
            <person name="Heidelberg K.B."/>
            <person name="Allen E.E."/>
        </authorList>
    </citation>
    <scope>NUCLEOTIDE SEQUENCE [LARGE SCALE GENOMIC DNA]</scope>
    <source>
        <strain evidence="2">J07HQW2</strain>
    </source>
</reference>
<protein>
    <submittedName>
        <fullName evidence="1">Uncharacterized protein</fullName>
    </submittedName>
</protein>
<evidence type="ECO:0000313" key="2">
    <source>
        <dbReference type="Proteomes" id="UP000030710"/>
    </source>
</evidence>
<sequence length="196" mass="22000">MKVDSGLCQSAELVLLFPFKLGEDSELLLIRSRRIFSAPAPFTSALNAASHDSRTEKRDHVTLTVVFCPADTTRHVLLVSRSDTSPTSMPSAVGLYSRMFENRSNAHAHAHPCRSRLPCRPRPQFFDSPLSLSVSSSRTPASCPMLRRLTSCSTHRSMMCVAKEWTKWFRHSDYFPWSRVARSPPESSQLAISFGK</sequence>
<gene>
    <name evidence="1" type="ORF">J07HQW2_03489</name>
</gene>
<dbReference type="EMBL" id="KE356561">
    <property type="protein sequence ID" value="ERG97003.1"/>
    <property type="molecule type" value="Genomic_DNA"/>
</dbReference>
<evidence type="ECO:0000313" key="1">
    <source>
        <dbReference type="EMBL" id="ERG97003.1"/>
    </source>
</evidence>
<organism evidence="1 2">
    <name type="scientific">Haloquadratum walsbyi J07HQW2</name>
    <dbReference type="NCBI Taxonomy" id="1238425"/>
    <lineage>
        <taxon>Archaea</taxon>
        <taxon>Methanobacteriati</taxon>
        <taxon>Methanobacteriota</taxon>
        <taxon>Stenosarchaea group</taxon>
        <taxon>Halobacteria</taxon>
        <taxon>Halobacteriales</taxon>
        <taxon>Haloferacaceae</taxon>
        <taxon>Haloquadratum</taxon>
    </lineage>
</organism>